<sequence length="41" mass="4637">MTPELPKESLYEPDALPFGNSTRTAQTKKLSSDSLLFFGYR</sequence>
<proteinExistence type="predicted"/>
<dbReference type="Proteomes" id="UP000013909">
    <property type="component" value="Unassembled WGS sequence"/>
</dbReference>
<feature type="region of interest" description="Disordered" evidence="1">
    <location>
        <begin position="1"/>
        <end position="24"/>
    </location>
</feature>
<accession>R7ZP84</accession>
<comment type="caution">
    <text evidence="2">The sequence shown here is derived from an EMBL/GenBank/DDBJ whole genome shotgun (WGS) entry which is preliminary data.</text>
</comment>
<evidence type="ECO:0000313" key="2">
    <source>
        <dbReference type="EMBL" id="EON75910.1"/>
    </source>
</evidence>
<gene>
    <name evidence="2" type="ORF">ADIS_3605</name>
</gene>
<dbReference type="STRING" id="1232681.ADIS_3605"/>
<evidence type="ECO:0000256" key="1">
    <source>
        <dbReference type="SAM" id="MobiDB-lite"/>
    </source>
</evidence>
<protein>
    <submittedName>
        <fullName evidence="2">Uncharacterized protein</fullName>
    </submittedName>
</protein>
<name>R7ZP84_9BACT</name>
<evidence type="ECO:0000313" key="3">
    <source>
        <dbReference type="Proteomes" id="UP000013909"/>
    </source>
</evidence>
<reference evidence="2 3" key="1">
    <citation type="submission" date="2013-02" db="EMBL/GenBank/DDBJ databases">
        <title>A novel strain isolated from Lonar lake, Maharashtra, India.</title>
        <authorList>
            <person name="Singh A."/>
        </authorList>
    </citation>
    <scope>NUCLEOTIDE SEQUENCE [LARGE SCALE GENOMIC DNA]</scope>
    <source>
        <strain evidence="2 3">AK24</strain>
    </source>
</reference>
<feature type="compositionally biased region" description="Basic and acidic residues" evidence="1">
    <location>
        <begin position="1"/>
        <end position="10"/>
    </location>
</feature>
<organism evidence="2 3">
    <name type="scientific">Lunatimonas lonarensis</name>
    <dbReference type="NCBI Taxonomy" id="1232681"/>
    <lineage>
        <taxon>Bacteria</taxon>
        <taxon>Pseudomonadati</taxon>
        <taxon>Bacteroidota</taxon>
        <taxon>Cytophagia</taxon>
        <taxon>Cytophagales</taxon>
        <taxon>Cyclobacteriaceae</taxon>
    </lineage>
</organism>
<keyword evidence="3" id="KW-1185">Reference proteome</keyword>
<dbReference type="AlphaFoldDB" id="R7ZP84"/>
<dbReference type="EMBL" id="AQHR01000092">
    <property type="protein sequence ID" value="EON75910.1"/>
    <property type="molecule type" value="Genomic_DNA"/>
</dbReference>